<name>A0A8F0F7Y1_9PHAE</name>
<dbReference type="InterPro" id="IPR027271">
    <property type="entry name" value="Acetolactate_synth/TF_NikR_C"/>
</dbReference>
<dbReference type="InterPro" id="IPR019455">
    <property type="entry name" value="Acetolactate_synth_ssu_C"/>
</dbReference>
<keyword evidence="2" id="KW-0934">Plastid</keyword>
<dbReference type="Pfam" id="PF13710">
    <property type="entry name" value="ACT_5"/>
    <property type="match status" value="1"/>
</dbReference>
<dbReference type="Pfam" id="PF10369">
    <property type="entry name" value="ALS_ss_C"/>
    <property type="match status" value="1"/>
</dbReference>
<evidence type="ECO:0000313" key="2">
    <source>
        <dbReference type="EMBL" id="QWK42248.1"/>
    </source>
</evidence>
<reference evidence="2" key="1">
    <citation type="journal article" date="2021" name="Genome Biol. Evol.">
        <title>Genomic rearrangements and sequence evolution across brown algal organelles.</title>
        <authorList>
            <person name="Starko S."/>
            <person name="Bringloe T.T."/>
            <person name="Gomez M.S."/>
            <person name="Darby H."/>
            <person name="Graham S.W."/>
            <person name="Martone P.T."/>
        </authorList>
    </citation>
    <scope>NUCLEOTIDE SEQUENCE</scope>
</reference>
<dbReference type="GO" id="GO:0009097">
    <property type="term" value="P:isoleucine biosynthetic process"/>
    <property type="evidence" value="ECO:0007669"/>
    <property type="project" value="TreeGrafter"/>
</dbReference>
<accession>A0A8F0F7Y1</accession>
<evidence type="ECO:0000259" key="1">
    <source>
        <dbReference type="PROSITE" id="PS51671"/>
    </source>
</evidence>
<organism evidence="2">
    <name type="scientific">Postelsia palmaeformis</name>
    <dbReference type="NCBI Taxonomy" id="105414"/>
    <lineage>
        <taxon>Eukaryota</taxon>
        <taxon>Sar</taxon>
        <taxon>Stramenopiles</taxon>
        <taxon>Ochrophyta</taxon>
        <taxon>PX clade</taxon>
        <taxon>Phaeophyceae</taxon>
        <taxon>Laminariales</taxon>
        <taxon>Laminariaceae</taxon>
        <taxon>Postelsia</taxon>
    </lineage>
</organism>
<dbReference type="Gene3D" id="3.30.70.260">
    <property type="match status" value="1"/>
</dbReference>
<dbReference type="NCBIfam" id="NF008864">
    <property type="entry name" value="PRK11895.1"/>
    <property type="match status" value="1"/>
</dbReference>
<dbReference type="GO" id="GO:0005829">
    <property type="term" value="C:cytosol"/>
    <property type="evidence" value="ECO:0007669"/>
    <property type="project" value="TreeGrafter"/>
</dbReference>
<dbReference type="InterPro" id="IPR045865">
    <property type="entry name" value="ACT-like_dom_sf"/>
</dbReference>
<dbReference type="EMBL" id="MZ156031">
    <property type="protein sequence ID" value="QWK42248.1"/>
    <property type="molecule type" value="Genomic_DNA"/>
</dbReference>
<protein>
    <submittedName>
        <fullName evidence="2">Aceohydroxyacid synthase small subunit</fullName>
    </submittedName>
</protein>
<dbReference type="AlphaFoldDB" id="A0A8F0F7Y1"/>
<dbReference type="InterPro" id="IPR004789">
    <property type="entry name" value="Acetalactate_synth_ssu"/>
</dbReference>
<dbReference type="GO" id="GO:1990610">
    <property type="term" value="F:acetolactate synthase regulator activity"/>
    <property type="evidence" value="ECO:0007669"/>
    <property type="project" value="InterPro"/>
</dbReference>
<dbReference type="SUPFAM" id="SSF55021">
    <property type="entry name" value="ACT-like"/>
    <property type="match status" value="2"/>
</dbReference>
<dbReference type="NCBIfam" id="TIGR00119">
    <property type="entry name" value="acolac_sm"/>
    <property type="match status" value="1"/>
</dbReference>
<proteinExistence type="predicted"/>
<dbReference type="GO" id="GO:0009099">
    <property type="term" value="P:L-valine biosynthetic process"/>
    <property type="evidence" value="ECO:0007669"/>
    <property type="project" value="TreeGrafter"/>
</dbReference>
<dbReference type="Gene3D" id="3.30.70.1150">
    <property type="entry name" value="ACT-like. Chain A, domain 2"/>
    <property type="match status" value="1"/>
</dbReference>
<feature type="domain" description="ACT" evidence="1">
    <location>
        <begin position="4"/>
        <end position="81"/>
    </location>
</feature>
<dbReference type="PROSITE" id="PS51671">
    <property type="entry name" value="ACT"/>
    <property type="match status" value="1"/>
</dbReference>
<dbReference type="PANTHER" id="PTHR30239">
    <property type="entry name" value="ACETOLACTATE SYNTHASE SMALL SUBUNIT"/>
    <property type="match status" value="1"/>
</dbReference>
<dbReference type="InterPro" id="IPR002912">
    <property type="entry name" value="ACT_dom"/>
</dbReference>
<dbReference type="PANTHER" id="PTHR30239:SF0">
    <property type="entry name" value="ACETOLACTATE SYNTHASE SMALL SUBUNIT 1, CHLOROPLASTIC"/>
    <property type="match status" value="1"/>
</dbReference>
<sequence>MKRIISVLVEKDAGGLVRIISLLTRRRFQIESITMAACERKCYERITIVVINQSDGSDAASQLTKQIKKLINVVNAQDITYLPLVQRELVLVKLQVNIIEREEIIGLAEIFRFKITDITESTLILEVTADPGKITALQKILQKYNILQLSRTGEIAIARESSVSTSSLKEYPDFEADTSKNSFKNVEELFYKDYYKPLETLVNRTKKA</sequence>
<geneLocation type="plastid" evidence="2"/>
<gene>
    <name evidence="2" type="primary">ilvH</name>
</gene>
<dbReference type="GO" id="GO:0003984">
    <property type="term" value="F:acetolactate synthase activity"/>
    <property type="evidence" value="ECO:0007669"/>
    <property type="project" value="TreeGrafter"/>
</dbReference>